<evidence type="ECO:0000256" key="4">
    <source>
        <dbReference type="ARBA" id="ARBA00023163"/>
    </source>
</evidence>
<dbReference type="Proteomes" id="UP000192610">
    <property type="component" value="Unassembled WGS sequence"/>
</dbReference>
<proteinExistence type="inferred from homology"/>
<keyword evidence="3" id="KW-0731">Sigma factor</keyword>
<dbReference type="InterPro" id="IPR013324">
    <property type="entry name" value="RNA_pol_sigma_r3/r4-like"/>
</dbReference>
<dbReference type="GO" id="GO:0003677">
    <property type="term" value="F:DNA binding"/>
    <property type="evidence" value="ECO:0007669"/>
    <property type="project" value="InterPro"/>
</dbReference>
<dbReference type="InterPro" id="IPR013325">
    <property type="entry name" value="RNA_pol_sigma_r2"/>
</dbReference>
<gene>
    <name evidence="7" type="ORF">A4H97_00155</name>
</gene>
<keyword evidence="2" id="KW-0805">Transcription regulation</keyword>
<evidence type="ECO:0000256" key="2">
    <source>
        <dbReference type="ARBA" id="ARBA00023015"/>
    </source>
</evidence>
<accession>A0A1V9EVW2</accession>
<feature type="domain" description="RNA polymerase sigma factor 70 region 4 type 2" evidence="6">
    <location>
        <begin position="143"/>
        <end position="171"/>
    </location>
</feature>
<dbReference type="Pfam" id="PF08281">
    <property type="entry name" value="Sigma70_r4_2"/>
    <property type="match status" value="1"/>
</dbReference>
<feature type="domain" description="RNA polymerase sigma-70 region 2" evidence="5">
    <location>
        <begin position="28"/>
        <end position="94"/>
    </location>
</feature>
<comment type="similarity">
    <text evidence="1">Belongs to the sigma-70 factor family. ECF subfamily.</text>
</comment>
<sequence length="190" mass="22321">MPRESQTSPNTVIPPFNNDQEALFEAFVKATYPRVLAYLIKLSGQPEAARDICQDVYAQLWEKKISLPASPEEQLYYLFTMSRNAFFQYTRQQLRQEKQLQLHYRPDTTTTIENHPNNLELAEQTKIIKEALDSSEEVRVKFFLLNREEGLTYKQIAEREGVSEKTVERYIGSVIRTLRAKLKTFLFFFI</sequence>
<evidence type="ECO:0000256" key="3">
    <source>
        <dbReference type="ARBA" id="ARBA00023082"/>
    </source>
</evidence>
<dbReference type="GO" id="GO:0006352">
    <property type="term" value="P:DNA-templated transcription initiation"/>
    <property type="evidence" value="ECO:0007669"/>
    <property type="project" value="InterPro"/>
</dbReference>
<dbReference type="Pfam" id="PF04542">
    <property type="entry name" value="Sigma70_r2"/>
    <property type="match status" value="1"/>
</dbReference>
<dbReference type="SUPFAM" id="SSF88659">
    <property type="entry name" value="Sigma3 and sigma4 domains of RNA polymerase sigma factors"/>
    <property type="match status" value="1"/>
</dbReference>
<comment type="caution">
    <text evidence="7">The sequence shown here is derived from an EMBL/GenBank/DDBJ whole genome shotgun (WGS) entry which is preliminary data.</text>
</comment>
<dbReference type="AlphaFoldDB" id="A0A1V9EVW2"/>
<dbReference type="InterPro" id="IPR039425">
    <property type="entry name" value="RNA_pol_sigma-70-like"/>
</dbReference>
<organism evidence="7 8">
    <name type="scientific">Niastella yeongjuensis</name>
    <dbReference type="NCBI Taxonomy" id="354355"/>
    <lineage>
        <taxon>Bacteria</taxon>
        <taxon>Pseudomonadati</taxon>
        <taxon>Bacteroidota</taxon>
        <taxon>Chitinophagia</taxon>
        <taxon>Chitinophagales</taxon>
        <taxon>Chitinophagaceae</taxon>
        <taxon>Niastella</taxon>
    </lineage>
</organism>
<dbReference type="InterPro" id="IPR014284">
    <property type="entry name" value="RNA_pol_sigma-70_dom"/>
</dbReference>
<dbReference type="InterPro" id="IPR013249">
    <property type="entry name" value="RNA_pol_sigma70_r4_t2"/>
</dbReference>
<name>A0A1V9EVW2_9BACT</name>
<evidence type="ECO:0000259" key="5">
    <source>
        <dbReference type="Pfam" id="PF04542"/>
    </source>
</evidence>
<dbReference type="STRING" id="354355.SAMN05660816_00920"/>
<protein>
    <recommendedName>
        <fullName evidence="9">RNA polymerase sigma-70 factor</fullName>
    </recommendedName>
</protein>
<dbReference type="EMBL" id="LVXG01000012">
    <property type="protein sequence ID" value="OQP50296.1"/>
    <property type="molecule type" value="Genomic_DNA"/>
</dbReference>
<dbReference type="RefSeq" id="WP_081198628.1">
    <property type="nucleotide sequence ID" value="NZ_FOCZ01000001.1"/>
</dbReference>
<dbReference type="InterPro" id="IPR036388">
    <property type="entry name" value="WH-like_DNA-bd_sf"/>
</dbReference>
<dbReference type="PANTHER" id="PTHR43133:SF46">
    <property type="entry name" value="RNA POLYMERASE SIGMA-70 FACTOR ECF SUBFAMILY"/>
    <property type="match status" value="1"/>
</dbReference>
<dbReference type="NCBIfam" id="TIGR02937">
    <property type="entry name" value="sigma70-ECF"/>
    <property type="match status" value="1"/>
</dbReference>
<dbReference type="PANTHER" id="PTHR43133">
    <property type="entry name" value="RNA POLYMERASE ECF-TYPE SIGMA FACTO"/>
    <property type="match status" value="1"/>
</dbReference>
<evidence type="ECO:0000313" key="8">
    <source>
        <dbReference type="Proteomes" id="UP000192610"/>
    </source>
</evidence>
<dbReference type="OrthoDB" id="659855at2"/>
<keyword evidence="4" id="KW-0804">Transcription</keyword>
<dbReference type="Gene3D" id="1.10.1740.10">
    <property type="match status" value="1"/>
</dbReference>
<evidence type="ECO:0008006" key="9">
    <source>
        <dbReference type="Google" id="ProtNLM"/>
    </source>
</evidence>
<evidence type="ECO:0000313" key="7">
    <source>
        <dbReference type="EMBL" id="OQP50296.1"/>
    </source>
</evidence>
<keyword evidence="8" id="KW-1185">Reference proteome</keyword>
<dbReference type="SUPFAM" id="SSF88946">
    <property type="entry name" value="Sigma2 domain of RNA polymerase sigma factors"/>
    <property type="match status" value="1"/>
</dbReference>
<dbReference type="InterPro" id="IPR007627">
    <property type="entry name" value="RNA_pol_sigma70_r2"/>
</dbReference>
<dbReference type="GO" id="GO:0016987">
    <property type="term" value="F:sigma factor activity"/>
    <property type="evidence" value="ECO:0007669"/>
    <property type="project" value="UniProtKB-KW"/>
</dbReference>
<evidence type="ECO:0000259" key="6">
    <source>
        <dbReference type="Pfam" id="PF08281"/>
    </source>
</evidence>
<evidence type="ECO:0000256" key="1">
    <source>
        <dbReference type="ARBA" id="ARBA00010641"/>
    </source>
</evidence>
<dbReference type="Gene3D" id="1.10.10.10">
    <property type="entry name" value="Winged helix-like DNA-binding domain superfamily/Winged helix DNA-binding domain"/>
    <property type="match status" value="1"/>
</dbReference>
<reference evidence="8" key="1">
    <citation type="submission" date="2016-04" db="EMBL/GenBank/DDBJ databases">
        <authorList>
            <person name="Chen L."/>
            <person name="Zhuang W."/>
            <person name="Wang G."/>
        </authorList>
    </citation>
    <scope>NUCLEOTIDE SEQUENCE [LARGE SCALE GENOMIC DNA]</scope>
    <source>
        <strain evidence="8">17621</strain>
    </source>
</reference>